<dbReference type="InterPro" id="IPR007016">
    <property type="entry name" value="O-antigen_ligase-rel_domated"/>
</dbReference>
<dbReference type="PANTHER" id="PTHR37422">
    <property type="entry name" value="TEICHURONIC ACID BIOSYNTHESIS PROTEIN TUAE"/>
    <property type="match status" value="1"/>
</dbReference>
<feature type="transmembrane region" description="Helical" evidence="5">
    <location>
        <begin position="236"/>
        <end position="254"/>
    </location>
</feature>
<feature type="transmembrane region" description="Helical" evidence="5">
    <location>
        <begin position="111"/>
        <end position="133"/>
    </location>
</feature>
<sequence>MDLILKNKWLSTAILSVLFLTVALFAYTGSFLVLAAPFGLFFAVLLGLNWKTAYWIFLFTIPFSIQISFAGDSMSLTLPDQPLMWCLLGLFIVMLARNPNMMPQWWWRDKIVFISALQFLWLIVAVVCSQMLFFSIKFLLVKTWLVVCFLMLPVFIFREKKDFILGFKLLLIPTLITVIIILIHHAMLGFRFEKVQRSLAFLGQSLYYNHVDYSSVTSMLFPLILVAYSLTKKRSWATRGGLLLIIAIFIAGIIFAQTRAAYIAVFFGIAVGIAIRMKLVNFIMPAIYACIILLFCYMVPNNKYMAFRPDYNKTYMHKEFTDHLIATFRGKDMSSMERVYRWIATVRMSTDYPWTGVGPRAFYFYYKPYAVSSFQTYVSRNKEQSTTHNYYLYMLAEQGYPAMLLYALLIPVLFAKAQKVYHRFKDKFWRAVTIGLAMTIAAGFINNFFSELIETHKVGALFYIPVALLIILDQKSKVMEKEDVGDVVIG</sequence>
<dbReference type="EMBL" id="PPSL01000002">
    <property type="protein sequence ID" value="PQJ11422.1"/>
    <property type="molecule type" value="Genomic_DNA"/>
</dbReference>
<accession>A0A2S7SWW8</accession>
<feature type="transmembrane region" description="Helical" evidence="5">
    <location>
        <begin position="12"/>
        <end position="45"/>
    </location>
</feature>
<gene>
    <name evidence="7" type="ORF">CJD36_006365</name>
</gene>
<dbReference type="GO" id="GO:0016020">
    <property type="term" value="C:membrane"/>
    <property type="evidence" value="ECO:0007669"/>
    <property type="project" value="UniProtKB-SubCell"/>
</dbReference>
<feature type="transmembrane region" description="Helical" evidence="5">
    <location>
        <begin position="282"/>
        <end position="300"/>
    </location>
</feature>
<evidence type="ECO:0000313" key="7">
    <source>
        <dbReference type="EMBL" id="PQJ11422.1"/>
    </source>
</evidence>
<feature type="transmembrane region" description="Helical" evidence="5">
    <location>
        <begin position="139"/>
        <end position="157"/>
    </location>
</feature>
<evidence type="ECO:0000259" key="6">
    <source>
        <dbReference type="Pfam" id="PF04932"/>
    </source>
</evidence>
<feature type="transmembrane region" description="Helical" evidence="5">
    <location>
        <begin position="169"/>
        <end position="190"/>
    </location>
</feature>
<dbReference type="Pfam" id="PF04932">
    <property type="entry name" value="Wzy_C"/>
    <property type="match status" value="1"/>
</dbReference>
<feature type="transmembrane region" description="Helical" evidence="5">
    <location>
        <begin position="210"/>
        <end position="229"/>
    </location>
</feature>
<feature type="transmembrane region" description="Helical" evidence="5">
    <location>
        <begin position="82"/>
        <end position="99"/>
    </location>
</feature>
<dbReference type="OrthoDB" id="871774at2"/>
<dbReference type="RefSeq" id="WP_105038301.1">
    <property type="nucleotide sequence ID" value="NZ_PPSL01000002.1"/>
</dbReference>
<feature type="transmembrane region" description="Helical" evidence="5">
    <location>
        <begin position="428"/>
        <end position="449"/>
    </location>
</feature>
<evidence type="ECO:0000256" key="3">
    <source>
        <dbReference type="ARBA" id="ARBA00022989"/>
    </source>
</evidence>
<organism evidence="7 8">
    <name type="scientific">Flavipsychrobacter stenotrophus</name>
    <dbReference type="NCBI Taxonomy" id="2077091"/>
    <lineage>
        <taxon>Bacteria</taxon>
        <taxon>Pseudomonadati</taxon>
        <taxon>Bacteroidota</taxon>
        <taxon>Chitinophagia</taxon>
        <taxon>Chitinophagales</taxon>
        <taxon>Chitinophagaceae</taxon>
        <taxon>Flavipsychrobacter</taxon>
    </lineage>
</organism>
<feature type="domain" description="O-antigen ligase-related" evidence="6">
    <location>
        <begin position="245"/>
        <end position="406"/>
    </location>
</feature>
<comment type="caution">
    <text evidence="7">The sequence shown here is derived from an EMBL/GenBank/DDBJ whole genome shotgun (WGS) entry which is preliminary data.</text>
</comment>
<keyword evidence="3 5" id="KW-1133">Transmembrane helix</keyword>
<comment type="subcellular location">
    <subcellularLocation>
        <location evidence="1">Membrane</location>
        <topology evidence="1">Multi-pass membrane protein</topology>
    </subcellularLocation>
</comment>
<protein>
    <recommendedName>
        <fullName evidence="6">O-antigen ligase-related domain-containing protein</fullName>
    </recommendedName>
</protein>
<dbReference type="AlphaFoldDB" id="A0A2S7SWW8"/>
<evidence type="ECO:0000256" key="4">
    <source>
        <dbReference type="ARBA" id="ARBA00023136"/>
    </source>
</evidence>
<proteinExistence type="predicted"/>
<reference evidence="7 8" key="1">
    <citation type="submission" date="2018-01" db="EMBL/GenBank/DDBJ databases">
        <title>A novel member of the phylum Bacteroidetes isolated from glacier ice.</title>
        <authorList>
            <person name="Liu Q."/>
            <person name="Xin Y.-H."/>
        </authorList>
    </citation>
    <scope>NUCLEOTIDE SEQUENCE [LARGE SCALE GENOMIC DNA]</scope>
    <source>
        <strain evidence="7 8">RB1R16</strain>
    </source>
</reference>
<dbReference type="PANTHER" id="PTHR37422:SF13">
    <property type="entry name" value="LIPOPOLYSACCHARIDE BIOSYNTHESIS PROTEIN PA4999-RELATED"/>
    <property type="match status" value="1"/>
</dbReference>
<keyword evidence="8" id="KW-1185">Reference proteome</keyword>
<dbReference type="Proteomes" id="UP000239872">
    <property type="component" value="Unassembled WGS sequence"/>
</dbReference>
<keyword evidence="2 5" id="KW-0812">Transmembrane</keyword>
<evidence type="ECO:0000256" key="2">
    <source>
        <dbReference type="ARBA" id="ARBA00022692"/>
    </source>
</evidence>
<evidence type="ECO:0000313" key="8">
    <source>
        <dbReference type="Proteomes" id="UP000239872"/>
    </source>
</evidence>
<feature type="transmembrane region" description="Helical" evidence="5">
    <location>
        <begin position="399"/>
        <end position="416"/>
    </location>
</feature>
<evidence type="ECO:0000256" key="5">
    <source>
        <dbReference type="SAM" id="Phobius"/>
    </source>
</evidence>
<dbReference type="InterPro" id="IPR051533">
    <property type="entry name" value="WaaL-like"/>
</dbReference>
<evidence type="ECO:0000256" key="1">
    <source>
        <dbReference type="ARBA" id="ARBA00004141"/>
    </source>
</evidence>
<name>A0A2S7SWW8_9BACT</name>
<keyword evidence="4 5" id="KW-0472">Membrane</keyword>